<dbReference type="Gene3D" id="3.30.460.20">
    <property type="entry name" value="CorA soluble domain-like"/>
    <property type="match status" value="1"/>
</dbReference>
<keyword evidence="3 12" id="KW-0813">Transport</keyword>
<sequence>MIRTLAFTKDKQIVENLPLEDLQLTDLDWYWVDFNAPTKEEATKLEHFSFHPIAVKDCLHFFQRPKLSYYDDHTLYVLHALKKSPVIAQEVDLIAGDRFVVTFHYHEHKQIDEVWERMKNNGTVQEKGTGYITYKLMDKLVDSYFPIAQELEDRVTALEEKTRRRHRNLHTLMNEVFAIRSQLLDLRHTIWPMRDLFYRILNSHRLVFTEEEQRHYSNIYDHLEKLTSMVESSREMTADIRDNYLSIYSHRANSIMMTLTVITTIFMPLTFIAGIYGMNFEYMPELKWKHGYFIILGLMAFIGTIMGLWFRKKGWFD</sequence>
<dbReference type="GO" id="GO:0015087">
    <property type="term" value="F:cobalt ion transmembrane transporter activity"/>
    <property type="evidence" value="ECO:0007669"/>
    <property type="project" value="UniProtKB-UniRule"/>
</dbReference>
<evidence type="ECO:0000256" key="9">
    <source>
        <dbReference type="ARBA" id="ARBA00023136"/>
    </source>
</evidence>
<comment type="function">
    <text evidence="11">Mediates influx of magnesium ions. Alternates between open and closed states. Activated by low cytoplasmic Mg(2+) levels. Inactive when cytoplasmic Mg(2+) levels are high.</text>
</comment>
<dbReference type="RefSeq" id="WP_181752682.1">
    <property type="nucleotide sequence ID" value="NZ_JACEIQ010000014.1"/>
</dbReference>
<keyword evidence="9 12" id="KW-0472">Membrane</keyword>
<comment type="similarity">
    <text evidence="2 12">Belongs to the CorA metal ion transporter (MIT) (TC 1.A.35) family.</text>
</comment>
<dbReference type="InterPro" id="IPR002523">
    <property type="entry name" value="MgTranspt_CorA/ZnTranspt_ZntB"/>
</dbReference>
<dbReference type="Pfam" id="PF01544">
    <property type="entry name" value="CorA"/>
    <property type="match status" value="1"/>
</dbReference>
<protein>
    <recommendedName>
        <fullName evidence="12">Magnesium transport protein CorA</fullName>
    </recommendedName>
</protein>
<keyword evidence="8 12" id="KW-0406">Ion transport</keyword>
<keyword evidence="14" id="KW-1185">Reference proteome</keyword>
<comment type="subcellular location">
    <subcellularLocation>
        <location evidence="1">Cell membrane</location>
        <topology evidence="1">Multi-pass membrane protein</topology>
    </subcellularLocation>
    <subcellularLocation>
        <location evidence="12">Membrane</location>
        <topology evidence="12">Multi-pass membrane protein</topology>
    </subcellularLocation>
</comment>
<evidence type="ECO:0000313" key="14">
    <source>
        <dbReference type="Proteomes" id="UP000535491"/>
    </source>
</evidence>
<name>A0A7W1WSP1_9BACL</name>
<dbReference type="Gene3D" id="1.20.58.340">
    <property type="entry name" value="Magnesium transport protein CorA, transmembrane region"/>
    <property type="match status" value="2"/>
</dbReference>
<evidence type="ECO:0000256" key="2">
    <source>
        <dbReference type="ARBA" id="ARBA00009765"/>
    </source>
</evidence>
<evidence type="ECO:0000313" key="13">
    <source>
        <dbReference type="EMBL" id="MBA4495340.1"/>
    </source>
</evidence>
<evidence type="ECO:0000256" key="6">
    <source>
        <dbReference type="ARBA" id="ARBA00022842"/>
    </source>
</evidence>
<evidence type="ECO:0000256" key="12">
    <source>
        <dbReference type="RuleBase" id="RU362010"/>
    </source>
</evidence>
<evidence type="ECO:0000256" key="11">
    <source>
        <dbReference type="ARBA" id="ARBA00045497"/>
    </source>
</evidence>
<evidence type="ECO:0000256" key="5">
    <source>
        <dbReference type="ARBA" id="ARBA00022692"/>
    </source>
</evidence>
<reference evidence="13 14" key="1">
    <citation type="submission" date="2020-07" db="EMBL/GenBank/DDBJ databases">
        <authorList>
            <person name="Feng H."/>
        </authorList>
    </citation>
    <scope>NUCLEOTIDE SEQUENCE [LARGE SCALE GENOMIC DNA]</scope>
    <source>
        <strain evidence="14">s-10</strain>
    </source>
</reference>
<feature type="transmembrane region" description="Helical" evidence="12">
    <location>
        <begin position="290"/>
        <end position="310"/>
    </location>
</feature>
<dbReference type="AlphaFoldDB" id="A0A7W1WSP1"/>
<dbReference type="PANTHER" id="PTHR46494:SF1">
    <property type="entry name" value="CORA FAMILY METAL ION TRANSPORTER (EUROFUNG)"/>
    <property type="match status" value="1"/>
</dbReference>
<proteinExistence type="inferred from homology"/>
<dbReference type="InterPro" id="IPR004488">
    <property type="entry name" value="Mg/Co-transport_prot_CorA"/>
</dbReference>
<comment type="catalytic activity">
    <reaction evidence="10">
        <text>Mg(2+)(in) = Mg(2+)(out)</text>
        <dbReference type="Rhea" id="RHEA:29827"/>
        <dbReference type="ChEBI" id="CHEBI:18420"/>
    </reaction>
</comment>
<dbReference type="GO" id="GO:0005886">
    <property type="term" value="C:plasma membrane"/>
    <property type="evidence" value="ECO:0007669"/>
    <property type="project" value="UniProtKB-SubCell"/>
</dbReference>
<dbReference type="PANTHER" id="PTHR46494">
    <property type="entry name" value="CORA FAMILY METAL ION TRANSPORTER (EUROFUNG)"/>
    <property type="match status" value="1"/>
</dbReference>
<accession>A0A7W1WSP1</accession>
<keyword evidence="6 12" id="KW-0460">Magnesium</keyword>
<evidence type="ECO:0000256" key="8">
    <source>
        <dbReference type="ARBA" id="ARBA00023065"/>
    </source>
</evidence>
<evidence type="ECO:0000256" key="7">
    <source>
        <dbReference type="ARBA" id="ARBA00022989"/>
    </source>
</evidence>
<evidence type="ECO:0000256" key="1">
    <source>
        <dbReference type="ARBA" id="ARBA00004651"/>
    </source>
</evidence>
<dbReference type="FunFam" id="1.20.58.340:FF:000004">
    <property type="entry name" value="Magnesium transport protein CorA"/>
    <property type="match status" value="1"/>
</dbReference>
<dbReference type="SUPFAM" id="SSF143865">
    <property type="entry name" value="CorA soluble domain-like"/>
    <property type="match status" value="1"/>
</dbReference>
<gene>
    <name evidence="12 13" type="primary">corA</name>
    <name evidence="13" type="ORF">H1191_13600</name>
</gene>
<keyword evidence="4 12" id="KW-1003">Cell membrane</keyword>
<dbReference type="GO" id="GO:0000287">
    <property type="term" value="F:magnesium ion binding"/>
    <property type="evidence" value="ECO:0007669"/>
    <property type="project" value="TreeGrafter"/>
</dbReference>
<dbReference type="GO" id="GO:0050897">
    <property type="term" value="F:cobalt ion binding"/>
    <property type="evidence" value="ECO:0007669"/>
    <property type="project" value="TreeGrafter"/>
</dbReference>
<comment type="caution">
    <text evidence="13">The sequence shown here is derived from an EMBL/GenBank/DDBJ whole genome shotgun (WGS) entry which is preliminary data.</text>
</comment>
<organism evidence="13 14">
    <name type="scientific">Paenactinomyces guangxiensis</name>
    <dbReference type="NCBI Taxonomy" id="1490290"/>
    <lineage>
        <taxon>Bacteria</taxon>
        <taxon>Bacillati</taxon>
        <taxon>Bacillota</taxon>
        <taxon>Bacilli</taxon>
        <taxon>Bacillales</taxon>
        <taxon>Thermoactinomycetaceae</taxon>
        <taxon>Paenactinomyces</taxon>
    </lineage>
</organism>
<dbReference type="NCBIfam" id="TIGR00383">
    <property type="entry name" value="corA"/>
    <property type="match status" value="1"/>
</dbReference>
<keyword evidence="7 12" id="KW-1133">Transmembrane helix</keyword>
<evidence type="ECO:0000256" key="4">
    <source>
        <dbReference type="ARBA" id="ARBA00022475"/>
    </source>
</evidence>
<dbReference type="Proteomes" id="UP000535491">
    <property type="component" value="Unassembled WGS sequence"/>
</dbReference>
<dbReference type="EMBL" id="JACEIQ010000014">
    <property type="protein sequence ID" value="MBA4495340.1"/>
    <property type="molecule type" value="Genomic_DNA"/>
</dbReference>
<evidence type="ECO:0000256" key="3">
    <source>
        <dbReference type="ARBA" id="ARBA00022448"/>
    </source>
</evidence>
<dbReference type="GO" id="GO:0015095">
    <property type="term" value="F:magnesium ion transmembrane transporter activity"/>
    <property type="evidence" value="ECO:0007669"/>
    <property type="project" value="UniProtKB-UniRule"/>
</dbReference>
<feature type="transmembrane region" description="Helical" evidence="12">
    <location>
        <begin position="255"/>
        <end position="278"/>
    </location>
</feature>
<dbReference type="InterPro" id="IPR045861">
    <property type="entry name" value="CorA_cytoplasmic_dom"/>
</dbReference>
<keyword evidence="5 12" id="KW-0812">Transmembrane</keyword>
<dbReference type="InterPro" id="IPR045863">
    <property type="entry name" value="CorA_TM1_TM2"/>
</dbReference>
<dbReference type="CDD" id="cd12831">
    <property type="entry name" value="TmCorA-like_u2"/>
    <property type="match status" value="1"/>
</dbReference>
<evidence type="ECO:0000256" key="10">
    <source>
        <dbReference type="ARBA" id="ARBA00034269"/>
    </source>
</evidence>
<dbReference type="SUPFAM" id="SSF144083">
    <property type="entry name" value="Magnesium transport protein CorA, transmembrane region"/>
    <property type="match status" value="1"/>
</dbReference>